<protein>
    <submittedName>
        <fullName evidence="1">Uncharacterized protein</fullName>
    </submittedName>
</protein>
<dbReference type="AlphaFoldDB" id="A0A0K2GFG6"/>
<name>A0A0K2GFG6_NITMO</name>
<reference evidence="1 2" key="1">
    <citation type="journal article" date="2015" name="Proc. Natl. Acad. Sci. U.S.A.">
        <title>Expanded metabolic versatility of ubiquitous nitrite-oxidizing bacteria from the genus Nitrospira.</title>
        <authorList>
            <person name="Koch H."/>
            <person name="Lucker S."/>
            <person name="Albertsen M."/>
            <person name="Kitzinger K."/>
            <person name="Herbold C."/>
            <person name="Spieck E."/>
            <person name="Nielsen P.H."/>
            <person name="Wagner M."/>
            <person name="Daims H."/>
        </authorList>
    </citation>
    <scope>NUCLEOTIDE SEQUENCE [LARGE SCALE GENOMIC DNA]</scope>
    <source>
        <strain evidence="1 2">NSP M-1</strain>
    </source>
</reference>
<dbReference type="OrthoDB" id="289760at2"/>
<organism evidence="1 2">
    <name type="scientific">Nitrospira moscoviensis</name>
    <dbReference type="NCBI Taxonomy" id="42253"/>
    <lineage>
        <taxon>Bacteria</taxon>
        <taxon>Pseudomonadati</taxon>
        <taxon>Nitrospirota</taxon>
        <taxon>Nitrospiria</taxon>
        <taxon>Nitrospirales</taxon>
        <taxon>Nitrospiraceae</taxon>
        <taxon>Nitrospira</taxon>
    </lineage>
</organism>
<dbReference type="Proteomes" id="UP000069205">
    <property type="component" value="Chromosome"/>
</dbReference>
<dbReference type="KEGG" id="nmv:NITMOv2_3303"/>
<dbReference type="PATRIC" id="fig|42253.5.peg.3258"/>
<accession>A0A0K2GFG6</accession>
<proteinExistence type="predicted"/>
<evidence type="ECO:0000313" key="2">
    <source>
        <dbReference type="Proteomes" id="UP000069205"/>
    </source>
</evidence>
<dbReference type="STRING" id="42253.NITMOv2_3303"/>
<gene>
    <name evidence="1" type="ORF">NITMOv2_3303</name>
</gene>
<evidence type="ECO:0000313" key="1">
    <source>
        <dbReference type="EMBL" id="ALA59696.1"/>
    </source>
</evidence>
<dbReference type="EMBL" id="CP011801">
    <property type="protein sequence ID" value="ALA59696.1"/>
    <property type="molecule type" value="Genomic_DNA"/>
</dbReference>
<keyword evidence="2" id="KW-1185">Reference proteome</keyword>
<dbReference type="RefSeq" id="WP_145976368.1">
    <property type="nucleotide sequence ID" value="NZ_CP011801.1"/>
</dbReference>
<sequence length="117" mass="12845">MHPSTRETIGKKLNRLRAGLHHAFAAHTDPPPLSSEDAALLDRVAGAIVARRMAAPAVVFLESLGPMNFLGSQALHFFTPIIDLAFQAREVQQVARLLERRDTVTRLIALIEAKSAR</sequence>